<accession>A0A2G5D5Y7</accession>
<dbReference type="FunCoup" id="A0A2G5D5Y7">
    <property type="interactions" value="1522"/>
</dbReference>
<dbReference type="InParanoid" id="A0A2G5D5Y7"/>
<dbReference type="SUPFAM" id="SSF55724">
    <property type="entry name" value="Mog1p/PsbP-like"/>
    <property type="match status" value="1"/>
</dbReference>
<dbReference type="GO" id="GO:0015979">
    <property type="term" value="P:photosynthesis"/>
    <property type="evidence" value="ECO:0007669"/>
    <property type="project" value="InterPro"/>
</dbReference>
<dbReference type="GO" id="GO:0005509">
    <property type="term" value="F:calcium ion binding"/>
    <property type="evidence" value="ECO:0007669"/>
    <property type="project" value="InterPro"/>
</dbReference>
<dbReference type="GO" id="GO:0009654">
    <property type="term" value="C:photosystem II oxygen evolving complex"/>
    <property type="evidence" value="ECO:0007669"/>
    <property type="project" value="InterPro"/>
</dbReference>
<dbReference type="InterPro" id="IPR002683">
    <property type="entry name" value="PsbP_C"/>
</dbReference>
<evidence type="ECO:0000313" key="2">
    <source>
        <dbReference type="EMBL" id="PIA38939.1"/>
    </source>
</evidence>
<dbReference type="Pfam" id="PF01789">
    <property type="entry name" value="PsbP"/>
    <property type="match status" value="1"/>
</dbReference>
<dbReference type="AlphaFoldDB" id="A0A2G5D5Y7"/>
<dbReference type="PANTHER" id="PTHR31407:SF4">
    <property type="entry name" value="PSBP-LIKE PROTEIN 1, CHLOROPLASTIC"/>
    <property type="match status" value="1"/>
</dbReference>
<proteinExistence type="predicted"/>
<sequence length="241" mass="26695">MVILQSSCSFHPALFLHSSSSSSQLGLQKPSSFVCSKRNVSFCVKSEHSSASAPQDKPGRRQALAVGTVLTWVSFINPTSASFAAESKKGFLPVTDQKDGYEFLYPFGWQEVSIEGQDKVFKDVIEPLETVSVNLVPTSKQDIRDLGSPQEVAEVLIKKVLAPASQKTKLVEAKEHEVDGKIYYTFEFLAKAPNYTRHGLSAIAIGNGKFYTLTTGSNERRYEKMKDKLNTIIDSFKIFNV</sequence>
<dbReference type="InterPro" id="IPR016123">
    <property type="entry name" value="Mog1/PsbP_a/b/a-sand"/>
</dbReference>
<protein>
    <recommendedName>
        <fullName evidence="1">PsbP C-terminal domain-containing protein</fullName>
    </recommendedName>
</protein>
<dbReference type="Proteomes" id="UP000230069">
    <property type="component" value="Unassembled WGS sequence"/>
</dbReference>
<evidence type="ECO:0000313" key="3">
    <source>
        <dbReference type="Proteomes" id="UP000230069"/>
    </source>
</evidence>
<reference evidence="2 3" key="1">
    <citation type="submission" date="2017-09" db="EMBL/GenBank/DDBJ databases">
        <title>WGS assembly of Aquilegia coerulea Goldsmith.</title>
        <authorList>
            <person name="Hodges S."/>
            <person name="Kramer E."/>
            <person name="Nordborg M."/>
            <person name="Tomkins J."/>
            <person name="Borevitz J."/>
            <person name="Derieg N."/>
            <person name="Yan J."/>
            <person name="Mihaltcheva S."/>
            <person name="Hayes R.D."/>
            <person name="Rokhsar D."/>
        </authorList>
    </citation>
    <scope>NUCLEOTIDE SEQUENCE [LARGE SCALE GENOMIC DNA]</scope>
    <source>
        <strain evidence="3">cv. Goldsmith</strain>
    </source>
</reference>
<dbReference type="NCBIfam" id="NF040946">
    <property type="entry name" value="PSII_PsbP"/>
    <property type="match status" value="1"/>
</dbReference>
<dbReference type="OrthoDB" id="2014109at2759"/>
<dbReference type="STRING" id="218851.A0A2G5D5Y7"/>
<dbReference type="PANTHER" id="PTHR31407">
    <property type="match status" value="1"/>
</dbReference>
<organism evidence="2 3">
    <name type="scientific">Aquilegia coerulea</name>
    <name type="common">Rocky mountain columbine</name>
    <dbReference type="NCBI Taxonomy" id="218851"/>
    <lineage>
        <taxon>Eukaryota</taxon>
        <taxon>Viridiplantae</taxon>
        <taxon>Streptophyta</taxon>
        <taxon>Embryophyta</taxon>
        <taxon>Tracheophyta</taxon>
        <taxon>Spermatophyta</taxon>
        <taxon>Magnoliopsida</taxon>
        <taxon>Ranunculales</taxon>
        <taxon>Ranunculaceae</taxon>
        <taxon>Thalictroideae</taxon>
        <taxon>Aquilegia</taxon>
    </lineage>
</organism>
<feature type="domain" description="PsbP C-terminal" evidence="1">
    <location>
        <begin position="89"/>
        <end position="238"/>
    </location>
</feature>
<evidence type="ECO:0000259" key="1">
    <source>
        <dbReference type="Pfam" id="PF01789"/>
    </source>
</evidence>
<dbReference type="Gene3D" id="3.40.1000.10">
    <property type="entry name" value="Mog1/PsbP, alpha/beta/alpha sandwich"/>
    <property type="match status" value="1"/>
</dbReference>
<name>A0A2G5D5Y7_AQUCA</name>
<gene>
    <name evidence="2" type="ORF">AQUCO_02700258v1</name>
</gene>
<dbReference type="GO" id="GO:0019898">
    <property type="term" value="C:extrinsic component of membrane"/>
    <property type="evidence" value="ECO:0007669"/>
    <property type="project" value="InterPro"/>
</dbReference>
<dbReference type="EMBL" id="KZ305044">
    <property type="protein sequence ID" value="PIA38939.1"/>
    <property type="molecule type" value="Genomic_DNA"/>
</dbReference>
<keyword evidence="3" id="KW-1185">Reference proteome</keyword>